<feature type="domain" description="DNA endonuclease activator Ctp1 C-terminal" evidence="21">
    <location>
        <begin position="605"/>
        <end position="640"/>
    </location>
</feature>
<dbReference type="OrthoDB" id="5801062at2759"/>
<keyword evidence="17" id="KW-0539">Nucleus</keyword>
<dbReference type="CTD" id="5932"/>
<feature type="region of interest" description="Disordered" evidence="20">
    <location>
        <begin position="521"/>
        <end position="581"/>
    </location>
</feature>
<reference evidence="23" key="2">
    <citation type="submission" date="2025-09" db="UniProtKB">
        <authorList>
            <consortium name="Ensembl"/>
        </authorList>
    </citation>
    <scope>IDENTIFICATION</scope>
</reference>
<feature type="compositionally biased region" description="Polar residues" evidence="20">
    <location>
        <begin position="352"/>
        <end position="364"/>
    </location>
</feature>
<feature type="region of interest" description="Disordered" evidence="20">
    <location>
        <begin position="253"/>
        <end position="432"/>
    </location>
</feature>
<dbReference type="GO" id="GO:0051301">
    <property type="term" value="P:cell division"/>
    <property type="evidence" value="ECO:0007669"/>
    <property type="project" value="UniProtKB-KW"/>
</dbReference>
<feature type="compositionally biased region" description="Low complexity" evidence="20">
    <location>
        <begin position="279"/>
        <end position="291"/>
    </location>
</feature>
<feature type="compositionally biased region" description="Polar residues" evidence="20">
    <location>
        <begin position="255"/>
        <end position="267"/>
    </location>
</feature>
<keyword evidence="5" id="KW-0158">Chromosome</keyword>
<dbReference type="GO" id="GO:0005694">
    <property type="term" value="C:chromosome"/>
    <property type="evidence" value="ECO:0007669"/>
    <property type="project" value="UniProtKB-SubCell"/>
</dbReference>
<evidence type="ECO:0000256" key="9">
    <source>
        <dbReference type="ARBA" id="ARBA00022759"/>
    </source>
</evidence>
<dbReference type="InterPro" id="IPR033316">
    <property type="entry name" value="RBBP8-like"/>
</dbReference>
<evidence type="ECO:0000256" key="19">
    <source>
        <dbReference type="ARBA" id="ARBA00023306"/>
    </source>
</evidence>
<feature type="compositionally biased region" description="Acidic residues" evidence="20">
    <location>
        <begin position="535"/>
        <end position="552"/>
    </location>
</feature>
<evidence type="ECO:0000256" key="5">
    <source>
        <dbReference type="ARBA" id="ARBA00022454"/>
    </source>
</evidence>
<keyword evidence="15" id="KW-0238">DNA-binding</keyword>
<dbReference type="InterPro" id="IPR013882">
    <property type="entry name" value="Ctp1_C"/>
</dbReference>
<feature type="compositionally biased region" description="Polar residues" evidence="20">
    <location>
        <begin position="371"/>
        <end position="388"/>
    </location>
</feature>
<dbReference type="GO" id="GO:0010792">
    <property type="term" value="P:DNA double-strand break processing involved in repair via single-strand annealing"/>
    <property type="evidence" value="ECO:0007669"/>
    <property type="project" value="TreeGrafter"/>
</dbReference>
<evidence type="ECO:0000256" key="17">
    <source>
        <dbReference type="ARBA" id="ARBA00023242"/>
    </source>
</evidence>
<evidence type="ECO:0000256" key="12">
    <source>
        <dbReference type="ARBA" id="ARBA00022801"/>
    </source>
</evidence>
<keyword evidence="10" id="KW-0227">DNA damage</keyword>
<dbReference type="RefSeq" id="XP_031150493.1">
    <property type="nucleotide sequence ID" value="XM_031294633.2"/>
</dbReference>
<evidence type="ECO:0000256" key="10">
    <source>
        <dbReference type="ARBA" id="ARBA00022763"/>
    </source>
</evidence>
<keyword evidence="13" id="KW-0862">Zinc</keyword>
<evidence type="ECO:0000256" key="7">
    <source>
        <dbReference type="ARBA" id="ARBA00022618"/>
    </source>
</evidence>
<evidence type="ECO:0000256" key="1">
    <source>
        <dbReference type="ARBA" id="ARBA00004123"/>
    </source>
</evidence>
<evidence type="ECO:0000256" key="13">
    <source>
        <dbReference type="ARBA" id="ARBA00022833"/>
    </source>
</evidence>
<evidence type="ECO:0000313" key="23">
    <source>
        <dbReference type="Ensembl" id="ENSSLUP00000050095.1"/>
    </source>
</evidence>
<evidence type="ECO:0000256" key="8">
    <source>
        <dbReference type="ARBA" id="ARBA00022722"/>
    </source>
</evidence>
<feature type="region of interest" description="Disordered" evidence="20">
    <location>
        <begin position="650"/>
        <end position="677"/>
    </location>
</feature>
<comment type="subcellular location">
    <subcellularLocation>
        <location evidence="2">Chromosome</location>
    </subcellularLocation>
    <subcellularLocation>
        <location evidence="1">Nucleus</location>
    </subcellularLocation>
</comment>
<dbReference type="GO" id="GO:0003684">
    <property type="term" value="F:damaged DNA binding"/>
    <property type="evidence" value="ECO:0007669"/>
    <property type="project" value="TreeGrafter"/>
</dbReference>
<gene>
    <name evidence="23" type="primary">rbbp8</name>
</gene>
<feature type="compositionally biased region" description="Basic and acidic residues" evidence="20">
    <location>
        <begin position="419"/>
        <end position="432"/>
    </location>
</feature>
<evidence type="ECO:0000256" key="6">
    <source>
        <dbReference type="ARBA" id="ARBA00022553"/>
    </source>
</evidence>
<proteinExistence type="inferred from homology"/>
<accession>A0A8D0A4Y1</accession>
<dbReference type="GeneID" id="116046313"/>
<dbReference type="Pfam" id="PF10482">
    <property type="entry name" value="CtIP_N"/>
    <property type="match status" value="1"/>
</dbReference>
<dbReference type="PANTHER" id="PTHR15107:SF4">
    <property type="entry name" value="DNA ENDONUCLEASE RBBP8"/>
    <property type="match status" value="1"/>
</dbReference>
<keyword evidence="11" id="KW-0498">Mitosis</keyword>
<comment type="similarity">
    <text evidence="3">Belongs to the COM1/SAE2/CtIP family.</text>
</comment>
<dbReference type="KEGG" id="sluc:116046313"/>
<dbReference type="GeneTree" id="ENSGT00530000063835"/>
<evidence type="ECO:0000256" key="20">
    <source>
        <dbReference type="SAM" id="MobiDB-lite"/>
    </source>
</evidence>
<dbReference type="RefSeq" id="XP_031150492.1">
    <property type="nucleotide sequence ID" value="XM_031294632.2"/>
</dbReference>
<keyword evidence="16" id="KW-0234">DNA repair</keyword>
<keyword evidence="19" id="KW-0131">Cell cycle</keyword>
<keyword evidence="14" id="KW-0175">Coiled coil</keyword>
<sequence>MSSPGPSSRTPNPADLFEDLWRQLRECQQNALQELEGKVSKLKKERCLDAQRLEVFYSRTQQLKEQNKTLQDAISLLEERLRAGECDRCAILEESLKNNHDQNLCLIAKLKNERNSLEDENRKLHAELQKLKMSRSEFQQASSPEQEEGIIPDSPILPSSLPVANKLKKQKNIDKMKRVRYAEIPLPQSNNSLFRVLDKEPVDATKNSDRAQVLVPNTCELDTSQISNDVKLNLEEAIAETCGLELIDKPRMKTETTAGQQSGSKSSWKYGVRLKPYRSSPSSTLLPSPDSTTERSPSLLPGVKRFAEDGSINKAKRKKEESEPLQEEDRQGIQEGVDKQKEGKRIQPELINRTSTPLSNQSFNKELLDSKVQSGQNGTSNQRPNVSCVSPAFKKPNVKGDANKAGVGKKGNPRQDLNASHEQHKGKNAERRHKVEPMWSIDPALALSMYDSEWRGDEKKEDEDECPGESVDTDCTWVSHSLLQCRGENARDRRECVSGLGEKTTDSLDMMFDTTANGEYRSYNNSHLGQSQPCGDEDDEDEEEEEEEGDDQQDPHENTMSQMKRRKAQRPTFAHVTVVRKKDERRKLKGTTCKECDVYYAHLPEEEKQKKLSACSRHRFLYIPPCTPENFWEVGFPSTQTCIERGYIKEEKNPQARTRRRQPFNALFSPKQNQQES</sequence>
<dbReference type="Proteomes" id="UP000694568">
    <property type="component" value="Unplaced"/>
</dbReference>
<feature type="domain" description="DNA endonuclease Ctp1 N-terminal" evidence="22">
    <location>
        <begin position="17"/>
        <end position="129"/>
    </location>
</feature>
<dbReference type="PANTHER" id="PTHR15107">
    <property type="entry name" value="RETINOBLASTOMA BINDING PROTEIN 8"/>
    <property type="match status" value="1"/>
</dbReference>
<dbReference type="GO" id="GO:0016787">
    <property type="term" value="F:hydrolase activity"/>
    <property type="evidence" value="ECO:0007669"/>
    <property type="project" value="UniProtKB-KW"/>
</dbReference>
<dbReference type="GO" id="GO:0051321">
    <property type="term" value="P:meiotic cell cycle"/>
    <property type="evidence" value="ECO:0007669"/>
    <property type="project" value="UniProtKB-KW"/>
</dbReference>
<keyword evidence="18" id="KW-0469">Meiosis</keyword>
<evidence type="ECO:0000256" key="18">
    <source>
        <dbReference type="ARBA" id="ARBA00023254"/>
    </source>
</evidence>
<protein>
    <recommendedName>
        <fullName evidence="4">DNA endonuclease RBBP8</fullName>
    </recommendedName>
</protein>
<evidence type="ECO:0000256" key="14">
    <source>
        <dbReference type="ARBA" id="ARBA00023054"/>
    </source>
</evidence>
<evidence type="ECO:0000259" key="21">
    <source>
        <dbReference type="Pfam" id="PF08573"/>
    </source>
</evidence>
<dbReference type="GO" id="GO:0004519">
    <property type="term" value="F:endonuclease activity"/>
    <property type="evidence" value="ECO:0007669"/>
    <property type="project" value="UniProtKB-KW"/>
</dbReference>
<evidence type="ECO:0000259" key="22">
    <source>
        <dbReference type="Pfam" id="PF10482"/>
    </source>
</evidence>
<keyword evidence="8" id="KW-0540">Nuclease</keyword>
<feature type="compositionally biased region" description="Polar residues" evidence="20">
    <location>
        <begin position="521"/>
        <end position="533"/>
    </location>
</feature>
<keyword evidence="24" id="KW-1185">Reference proteome</keyword>
<keyword evidence="12" id="KW-0378">Hydrolase</keyword>
<organism evidence="23 24">
    <name type="scientific">Sander lucioperca</name>
    <name type="common">Pike-perch</name>
    <name type="synonym">Perca lucioperca</name>
    <dbReference type="NCBI Taxonomy" id="283035"/>
    <lineage>
        <taxon>Eukaryota</taxon>
        <taxon>Metazoa</taxon>
        <taxon>Chordata</taxon>
        <taxon>Craniata</taxon>
        <taxon>Vertebrata</taxon>
        <taxon>Euteleostomi</taxon>
        <taxon>Actinopterygii</taxon>
        <taxon>Neopterygii</taxon>
        <taxon>Teleostei</taxon>
        <taxon>Neoteleostei</taxon>
        <taxon>Acanthomorphata</taxon>
        <taxon>Eupercaria</taxon>
        <taxon>Perciformes</taxon>
        <taxon>Percoidei</taxon>
        <taxon>Percidae</taxon>
        <taxon>Luciopercinae</taxon>
        <taxon>Sander</taxon>
    </lineage>
</organism>
<reference evidence="23" key="1">
    <citation type="submission" date="2025-08" db="UniProtKB">
        <authorList>
            <consortium name="Ensembl"/>
        </authorList>
    </citation>
    <scope>IDENTIFICATION</scope>
</reference>
<dbReference type="GO" id="GO:0005634">
    <property type="term" value="C:nucleus"/>
    <property type="evidence" value="ECO:0007669"/>
    <property type="project" value="UniProtKB-SubCell"/>
</dbReference>
<evidence type="ECO:0000256" key="11">
    <source>
        <dbReference type="ARBA" id="ARBA00022776"/>
    </source>
</evidence>
<dbReference type="Ensembl" id="ENSSLUT00000051585.1">
    <property type="protein sequence ID" value="ENSSLUP00000050095.1"/>
    <property type="gene ID" value="ENSSLUG00000021831.1"/>
</dbReference>
<dbReference type="Pfam" id="PF08573">
    <property type="entry name" value="SAE2"/>
    <property type="match status" value="1"/>
</dbReference>
<evidence type="ECO:0000256" key="4">
    <source>
        <dbReference type="ARBA" id="ARBA00020680"/>
    </source>
</evidence>
<evidence type="ECO:0000313" key="24">
    <source>
        <dbReference type="Proteomes" id="UP000694568"/>
    </source>
</evidence>
<dbReference type="InterPro" id="IPR019518">
    <property type="entry name" value="CtIP_N"/>
</dbReference>
<keyword evidence="6" id="KW-0597">Phosphoprotein</keyword>
<evidence type="ECO:0000256" key="16">
    <source>
        <dbReference type="ARBA" id="ARBA00023204"/>
    </source>
</evidence>
<keyword evidence="7" id="KW-0132">Cell division</keyword>
<evidence type="ECO:0000256" key="2">
    <source>
        <dbReference type="ARBA" id="ARBA00004286"/>
    </source>
</evidence>
<name>A0A8D0A4Y1_SANLU</name>
<dbReference type="AlphaFoldDB" id="A0A8D0A4Y1"/>
<keyword evidence="9" id="KW-0255">Endonuclease</keyword>
<evidence type="ECO:0000256" key="3">
    <source>
        <dbReference type="ARBA" id="ARBA00007496"/>
    </source>
</evidence>
<evidence type="ECO:0000256" key="15">
    <source>
        <dbReference type="ARBA" id="ARBA00023125"/>
    </source>
</evidence>
<feature type="region of interest" description="Disordered" evidence="20">
    <location>
        <begin position="135"/>
        <end position="157"/>
    </location>
</feature>
<feature type="compositionally biased region" description="Basic and acidic residues" evidence="20">
    <location>
        <begin position="318"/>
        <end position="347"/>
    </location>
</feature>